<dbReference type="EMBL" id="RBNJ01018912">
    <property type="protein sequence ID" value="RUS23682.1"/>
    <property type="molecule type" value="Genomic_DNA"/>
</dbReference>
<name>A0A433Q1S1_9FUNG</name>
<sequence length="157" mass="17877">MGVGYCRHRRPRAPGRQAERLSERIARPNRVHLDSVLDGYHPQELDPVQRQHLCRAHRTDATGEDCRLPSERRVQGQSCGRECPEDRGGYCQGHRVKRCAARVFFVSFPLLYADYNHIILAFYDIICIQSGMVGCDYNANHMMGTSVSVTSSRKQVT</sequence>
<organism evidence="1 2">
    <name type="scientific">Jimgerdemannia flammicorona</name>
    <dbReference type="NCBI Taxonomy" id="994334"/>
    <lineage>
        <taxon>Eukaryota</taxon>
        <taxon>Fungi</taxon>
        <taxon>Fungi incertae sedis</taxon>
        <taxon>Mucoromycota</taxon>
        <taxon>Mucoromycotina</taxon>
        <taxon>Endogonomycetes</taxon>
        <taxon>Endogonales</taxon>
        <taxon>Endogonaceae</taxon>
        <taxon>Jimgerdemannia</taxon>
    </lineage>
</organism>
<dbReference type="AlphaFoldDB" id="A0A433Q1S1"/>
<keyword evidence="2" id="KW-1185">Reference proteome</keyword>
<evidence type="ECO:0000313" key="2">
    <source>
        <dbReference type="Proteomes" id="UP000274822"/>
    </source>
</evidence>
<gene>
    <name evidence="1" type="ORF">BC938DRAFT_474775</name>
</gene>
<evidence type="ECO:0000313" key="1">
    <source>
        <dbReference type="EMBL" id="RUS23682.1"/>
    </source>
</evidence>
<feature type="non-terminal residue" evidence="1">
    <location>
        <position position="157"/>
    </location>
</feature>
<dbReference type="Proteomes" id="UP000274822">
    <property type="component" value="Unassembled WGS sequence"/>
</dbReference>
<proteinExistence type="predicted"/>
<accession>A0A433Q1S1</accession>
<protein>
    <submittedName>
        <fullName evidence="1">Uncharacterized protein</fullName>
    </submittedName>
</protein>
<comment type="caution">
    <text evidence="1">The sequence shown here is derived from an EMBL/GenBank/DDBJ whole genome shotgun (WGS) entry which is preliminary data.</text>
</comment>
<reference evidence="1 2" key="1">
    <citation type="journal article" date="2018" name="New Phytol.">
        <title>Phylogenomics of Endogonaceae and evolution of mycorrhizas within Mucoromycota.</title>
        <authorList>
            <person name="Chang Y."/>
            <person name="Desiro A."/>
            <person name="Na H."/>
            <person name="Sandor L."/>
            <person name="Lipzen A."/>
            <person name="Clum A."/>
            <person name="Barry K."/>
            <person name="Grigoriev I.V."/>
            <person name="Martin F.M."/>
            <person name="Stajich J.E."/>
            <person name="Smith M.E."/>
            <person name="Bonito G."/>
            <person name="Spatafora J.W."/>
        </authorList>
    </citation>
    <scope>NUCLEOTIDE SEQUENCE [LARGE SCALE GENOMIC DNA]</scope>
    <source>
        <strain evidence="1 2">AD002</strain>
    </source>
</reference>